<evidence type="ECO:0008006" key="4">
    <source>
        <dbReference type="Google" id="ProtNLM"/>
    </source>
</evidence>
<evidence type="ECO:0000313" key="3">
    <source>
        <dbReference type="Proteomes" id="UP001235939"/>
    </source>
</evidence>
<keyword evidence="3" id="KW-1185">Reference proteome</keyword>
<feature type="compositionally biased region" description="Polar residues" evidence="1">
    <location>
        <begin position="80"/>
        <end position="96"/>
    </location>
</feature>
<sequence>MNLQDNSNKNQETATNANLPAGGINTKFAAADGIAPKSPSNGAEKAPKIWADAMEEEEEEDEDGYTVVKNKKRRRDSAPIRNTNFSTAQSVQQRQNQRTHRRASVKTNDWNAVTAEDVTIIEALRPYGRVTSIAPMQFKVGEYTYKDGRREVYILLQDGVKMETLPTRLDIKTKGDTLPAFLTFVGPIASSTQPCIAALFRSGLVQENLAGYISDLEDVVIWERWTGIKAELLAEARSLHVPRAAAADDGLQPRRLRLLRIWKEISGILTLNHRGAPTTQLLDLPNIGGCQFLRLPNLLGRRSRWVGARVRDLGDTSIVPPTRSAIADAAALATFCRRVVAENLQASIRESSLTEAVVLRGTTTPITRITTRTARRALERPRLAALLIARFLERWASTVDVPERVDWSSLRRGACWGHIGDMTLRMSLHAISHPDHPASVGPYCPACGSADGSLSHRYWGCRKIRSLVREALNIIRRPADLQDFREQPRGRRTGHPRIGEVKNLPLLRPGWTG</sequence>
<accession>A0ABY6LRL9</accession>
<organism evidence="2 3">
    <name type="scientific">Cordylochernes scorpioides</name>
    <dbReference type="NCBI Taxonomy" id="51811"/>
    <lineage>
        <taxon>Eukaryota</taxon>
        <taxon>Metazoa</taxon>
        <taxon>Ecdysozoa</taxon>
        <taxon>Arthropoda</taxon>
        <taxon>Chelicerata</taxon>
        <taxon>Arachnida</taxon>
        <taxon>Pseudoscorpiones</taxon>
        <taxon>Cheliferoidea</taxon>
        <taxon>Chernetidae</taxon>
        <taxon>Cordylochernes</taxon>
    </lineage>
</organism>
<evidence type="ECO:0000313" key="2">
    <source>
        <dbReference type="EMBL" id="UYV82802.1"/>
    </source>
</evidence>
<feature type="region of interest" description="Disordered" evidence="1">
    <location>
        <begin position="1"/>
        <end position="104"/>
    </location>
</feature>
<evidence type="ECO:0000256" key="1">
    <source>
        <dbReference type="SAM" id="MobiDB-lite"/>
    </source>
</evidence>
<reference evidence="2 3" key="1">
    <citation type="submission" date="2022-03" db="EMBL/GenBank/DDBJ databases">
        <title>A chromosomal length assembly of Cordylochernes scorpioides.</title>
        <authorList>
            <person name="Zeh D."/>
            <person name="Zeh J."/>
        </authorList>
    </citation>
    <scope>NUCLEOTIDE SEQUENCE [LARGE SCALE GENOMIC DNA]</scope>
    <source>
        <strain evidence="2">IN4F17</strain>
        <tissue evidence="2">Whole Body</tissue>
    </source>
</reference>
<feature type="compositionally biased region" description="Polar residues" evidence="1">
    <location>
        <begin position="1"/>
        <end position="18"/>
    </location>
</feature>
<dbReference type="Proteomes" id="UP001235939">
    <property type="component" value="Chromosome 22"/>
</dbReference>
<protein>
    <recommendedName>
        <fullName evidence="4">Reverse transcriptase</fullName>
    </recommendedName>
</protein>
<gene>
    <name evidence="2" type="ORF">LAZ67_22000919</name>
</gene>
<dbReference type="EMBL" id="CP092884">
    <property type="protein sequence ID" value="UYV82802.1"/>
    <property type="molecule type" value="Genomic_DNA"/>
</dbReference>
<feature type="compositionally biased region" description="Acidic residues" evidence="1">
    <location>
        <begin position="53"/>
        <end position="64"/>
    </location>
</feature>
<name>A0ABY6LRL9_9ARAC</name>
<proteinExistence type="predicted"/>